<sequence>MTLYYTICFGLLVAELMLFAAIVAPMPFKMKKAFLHFLSENPVVAKIQYGLKITFIFVAILFVDALQRMLKVAQEGQTAKQEKGIQDIRVETNQ</sequence>
<evidence type="ECO:0000313" key="1">
    <source>
        <dbReference type="EMBL" id="KAJ9091591.1"/>
    </source>
</evidence>
<evidence type="ECO:0000313" key="2">
    <source>
        <dbReference type="Proteomes" id="UP001241377"/>
    </source>
</evidence>
<accession>A0ACC2UYA3</accession>
<organism evidence="1 2">
    <name type="scientific">Naganishia cerealis</name>
    <dbReference type="NCBI Taxonomy" id="610337"/>
    <lineage>
        <taxon>Eukaryota</taxon>
        <taxon>Fungi</taxon>
        <taxon>Dikarya</taxon>
        <taxon>Basidiomycota</taxon>
        <taxon>Agaricomycotina</taxon>
        <taxon>Tremellomycetes</taxon>
        <taxon>Filobasidiales</taxon>
        <taxon>Filobasidiaceae</taxon>
        <taxon>Naganishia</taxon>
    </lineage>
</organism>
<reference evidence="1" key="1">
    <citation type="submission" date="2023-04" db="EMBL/GenBank/DDBJ databases">
        <title>Draft Genome sequencing of Naganishia species isolated from polar environments using Oxford Nanopore Technology.</title>
        <authorList>
            <person name="Leo P."/>
            <person name="Venkateswaran K."/>
        </authorList>
    </citation>
    <scope>NUCLEOTIDE SEQUENCE</scope>
    <source>
        <strain evidence="1">MNA-CCFEE 5261</strain>
    </source>
</reference>
<keyword evidence="2" id="KW-1185">Reference proteome</keyword>
<name>A0ACC2UYA3_9TREE</name>
<dbReference type="Proteomes" id="UP001241377">
    <property type="component" value="Unassembled WGS sequence"/>
</dbReference>
<comment type="caution">
    <text evidence="1">The sequence shown here is derived from an EMBL/GenBank/DDBJ whole genome shotgun (WGS) entry which is preliminary data.</text>
</comment>
<proteinExistence type="predicted"/>
<protein>
    <submittedName>
        <fullName evidence="1">Uncharacterized protein</fullName>
    </submittedName>
</protein>
<gene>
    <name evidence="1" type="ORF">QFC19_009047</name>
</gene>
<dbReference type="EMBL" id="JASBWR010000147">
    <property type="protein sequence ID" value="KAJ9091591.1"/>
    <property type="molecule type" value="Genomic_DNA"/>
</dbReference>